<evidence type="ECO:0000256" key="6">
    <source>
        <dbReference type="ARBA" id="ARBA00023136"/>
    </source>
</evidence>
<name>A0A371P7W1_9BACL</name>
<dbReference type="RefSeq" id="WP_116048440.1">
    <property type="nucleotide sequence ID" value="NZ_QUBQ01000004.1"/>
</dbReference>
<dbReference type="InterPro" id="IPR045276">
    <property type="entry name" value="YbiO_bact"/>
</dbReference>
<dbReference type="Gene3D" id="1.10.287.1260">
    <property type="match status" value="1"/>
</dbReference>
<evidence type="ECO:0000256" key="2">
    <source>
        <dbReference type="ARBA" id="ARBA00008017"/>
    </source>
</evidence>
<keyword evidence="3" id="KW-1003">Cell membrane</keyword>
<accession>A0A371P7W1</accession>
<dbReference type="SUPFAM" id="SSF82689">
    <property type="entry name" value="Mechanosensitive channel protein MscS (YggB), C-terminal domain"/>
    <property type="match status" value="1"/>
</dbReference>
<keyword evidence="6 8" id="KW-0472">Membrane</keyword>
<evidence type="ECO:0000256" key="8">
    <source>
        <dbReference type="SAM" id="Phobius"/>
    </source>
</evidence>
<dbReference type="InterPro" id="IPR011066">
    <property type="entry name" value="MscS_channel_C_sf"/>
</dbReference>
<protein>
    <submittedName>
        <fullName evidence="11">Mechanosensitive ion channel family protein</fullName>
    </submittedName>
</protein>
<evidence type="ECO:0000256" key="5">
    <source>
        <dbReference type="ARBA" id="ARBA00022989"/>
    </source>
</evidence>
<dbReference type="Proteomes" id="UP000261905">
    <property type="component" value="Unassembled WGS sequence"/>
</dbReference>
<feature type="transmembrane region" description="Helical" evidence="8">
    <location>
        <begin position="71"/>
        <end position="90"/>
    </location>
</feature>
<comment type="caution">
    <text evidence="11">The sequence shown here is derived from an EMBL/GenBank/DDBJ whole genome shotgun (WGS) entry which is preliminary data.</text>
</comment>
<comment type="similarity">
    <text evidence="2">Belongs to the MscS (TC 1.A.23) family.</text>
</comment>
<proteinExistence type="inferred from homology"/>
<feature type="domain" description="Mechanosensitive ion channel transmembrane helices 2/3" evidence="10">
    <location>
        <begin position="74"/>
        <end position="115"/>
    </location>
</feature>
<dbReference type="InterPro" id="IPR010920">
    <property type="entry name" value="LSM_dom_sf"/>
</dbReference>
<feature type="transmembrane region" description="Helical" evidence="8">
    <location>
        <begin position="96"/>
        <end position="118"/>
    </location>
</feature>
<evidence type="ECO:0000256" key="4">
    <source>
        <dbReference type="ARBA" id="ARBA00022692"/>
    </source>
</evidence>
<dbReference type="SUPFAM" id="SSF50182">
    <property type="entry name" value="Sm-like ribonucleoproteins"/>
    <property type="match status" value="1"/>
</dbReference>
<dbReference type="Gene3D" id="2.30.30.60">
    <property type="match status" value="1"/>
</dbReference>
<dbReference type="Pfam" id="PF00924">
    <property type="entry name" value="MS_channel_2nd"/>
    <property type="match status" value="1"/>
</dbReference>
<evidence type="ECO:0000256" key="1">
    <source>
        <dbReference type="ARBA" id="ARBA00004651"/>
    </source>
</evidence>
<dbReference type="AlphaFoldDB" id="A0A371P7W1"/>
<sequence>MNNWYKSLMDTLTNSNTWEDLGITAIRIVLIVVISKLIMWVLHKSLDRIVLERASKHPPSQARRMTTVGKLVKNVVTYIMYFILFMLLLSEVGINLGPLLAGAGVVGIAIGFGAQSLVKDILTGFFIILEDQFAVGDVIQTGTFKGTVEVIGLRTTKILSWTGEVHMIPNGMINEVTNFSVNNTLAVVDVLVAYEAHVDRALSIISETMNQLKHENLVKRPEVLGVQLMSATSVTIRVTGECKPNTHHMVARVMNKEIKDALDRNGIEVPYPRMVTYQRTYEEG</sequence>
<dbReference type="GO" id="GO:0005886">
    <property type="term" value="C:plasma membrane"/>
    <property type="evidence" value="ECO:0007669"/>
    <property type="project" value="UniProtKB-SubCell"/>
</dbReference>
<feature type="domain" description="Mechanosensitive ion channel MscS" evidence="9">
    <location>
        <begin position="117"/>
        <end position="180"/>
    </location>
</feature>
<keyword evidence="12" id="KW-1185">Reference proteome</keyword>
<organism evidence="11 12">
    <name type="scientific">Paenibacillus paeoniae</name>
    <dbReference type="NCBI Taxonomy" id="2292705"/>
    <lineage>
        <taxon>Bacteria</taxon>
        <taxon>Bacillati</taxon>
        <taxon>Bacillota</taxon>
        <taxon>Bacilli</taxon>
        <taxon>Bacillales</taxon>
        <taxon>Paenibacillaceae</taxon>
        <taxon>Paenibacillus</taxon>
    </lineage>
</organism>
<dbReference type="InterPro" id="IPR006685">
    <property type="entry name" value="MscS_channel_2nd"/>
</dbReference>
<gene>
    <name evidence="11" type="ORF">DX130_20225</name>
</gene>
<dbReference type="InterPro" id="IPR049142">
    <property type="entry name" value="MS_channel_1st"/>
</dbReference>
<dbReference type="FunFam" id="2.30.30.60:FF:000001">
    <property type="entry name" value="MscS Mechanosensitive ion channel"/>
    <property type="match status" value="1"/>
</dbReference>
<comment type="subcellular location">
    <subcellularLocation>
        <location evidence="1">Cell membrane</location>
        <topology evidence="1">Multi-pass membrane protein</topology>
    </subcellularLocation>
</comment>
<dbReference type="FunFam" id="1.10.287.1260:FF:000005">
    <property type="entry name" value="Mechanosensitive ion channel family protein"/>
    <property type="match status" value="1"/>
</dbReference>
<keyword evidence="4 8" id="KW-0812">Transmembrane</keyword>
<evidence type="ECO:0000259" key="9">
    <source>
        <dbReference type="Pfam" id="PF00924"/>
    </source>
</evidence>
<dbReference type="InterPro" id="IPR011014">
    <property type="entry name" value="MscS_channel_TM-2"/>
</dbReference>
<feature type="transmembrane region" description="Helical" evidence="8">
    <location>
        <begin position="20"/>
        <end position="42"/>
    </location>
</feature>
<dbReference type="Pfam" id="PF21088">
    <property type="entry name" value="MS_channel_1st"/>
    <property type="match status" value="1"/>
</dbReference>
<dbReference type="EMBL" id="QUBQ01000004">
    <property type="protein sequence ID" value="REK72021.1"/>
    <property type="molecule type" value="Genomic_DNA"/>
</dbReference>
<evidence type="ECO:0000259" key="10">
    <source>
        <dbReference type="Pfam" id="PF21088"/>
    </source>
</evidence>
<dbReference type="OrthoDB" id="9809206at2"/>
<evidence type="ECO:0000313" key="11">
    <source>
        <dbReference type="EMBL" id="REK72021.1"/>
    </source>
</evidence>
<dbReference type="GO" id="GO:0008381">
    <property type="term" value="F:mechanosensitive monoatomic ion channel activity"/>
    <property type="evidence" value="ECO:0007669"/>
    <property type="project" value="InterPro"/>
</dbReference>
<dbReference type="InterPro" id="IPR023408">
    <property type="entry name" value="MscS_beta-dom_sf"/>
</dbReference>
<evidence type="ECO:0000256" key="3">
    <source>
        <dbReference type="ARBA" id="ARBA00022475"/>
    </source>
</evidence>
<reference evidence="11 12" key="1">
    <citation type="submission" date="2018-08" db="EMBL/GenBank/DDBJ databases">
        <title>Paenibacillus sp. M4BSY-1, whole genome shotgun sequence.</title>
        <authorList>
            <person name="Tuo L."/>
        </authorList>
    </citation>
    <scope>NUCLEOTIDE SEQUENCE [LARGE SCALE GENOMIC DNA]</scope>
    <source>
        <strain evidence="11 12">M4BSY-1</strain>
    </source>
</reference>
<dbReference type="PANTHER" id="PTHR30460">
    <property type="entry name" value="MODERATE CONDUCTANCE MECHANOSENSITIVE CHANNEL YBIO"/>
    <property type="match status" value="1"/>
</dbReference>
<dbReference type="Gene3D" id="3.30.70.100">
    <property type="match status" value="1"/>
</dbReference>
<evidence type="ECO:0000313" key="12">
    <source>
        <dbReference type="Proteomes" id="UP000261905"/>
    </source>
</evidence>
<dbReference type="SUPFAM" id="SSF82861">
    <property type="entry name" value="Mechanosensitive channel protein MscS (YggB), transmembrane region"/>
    <property type="match status" value="1"/>
</dbReference>
<dbReference type="PANTHER" id="PTHR30460:SF0">
    <property type="entry name" value="MODERATE CONDUCTANCE MECHANOSENSITIVE CHANNEL YBIO"/>
    <property type="match status" value="1"/>
</dbReference>
<comment type="function">
    <text evidence="7">May play a role in resistance to osmotic downshock.</text>
</comment>
<evidence type="ECO:0000256" key="7">
    <source>
        <dbReference type="ARBA" id="ARBA00059688"/>
    </source>
</evidence>
<keyword evidence="5 8" id="KW-1133">Transmembrane helix</keyword>